<proteinExistence type="predicted"/>
<organism evidence="1 2">
    <name type="scientific">Panagrolaimus sp. JU765</name>
    <dbReference type="NCBI Taxonomy" id="591449"/>
    <lineage>
        <taxon>Eukaryota</taxon>
        <taxon>Metazoa</taxon>
        <taxon>Ecdysozoa</taxon>
        <taxon>Nematoda</taxon>
        <taxon>Chromadorea</taxon>
        <taxon>Rhabditida</taxon>
        <taxon>Tylenchina</taxon>
        <taxon>Panagrolaimomorpha</taxon>
        <taxon>Panagrolaimoidea</taxon>
        <taxon>Panagrolaimidae</taxon>
        <taxon>Panagrolaimus</taxon>
    </lineage>
</organism>
<evidence type="ECO:0000313" key="2">
    <source>
        <dbReference type="WBParaSite" id="JU765_v2.g359.t1"/>
    </source>
</evidence>
<protein>
    <submittedName>
        <fullName evidence="2">ANK_REP_REGION domain-containing protein</fullName>
    </submittedName>
</protein>
<dbReference type="WBParaSite" id="JU765_v2.g359.t1">
    <property type="protein sequence ID" value="JU765_v2.g359.t1"/>
    <property type="gene ID" value="JU765_v2.g359"/>
</dbReference>
<evidence type="ECO:0000313" key="1">
    <source>
        <dbReference type="Proteomes" id="UP000887576"/>
    </source>
</evidence>
<accession>A0AC34R5M5</accession>
<reference evidence="2" key="1">
    <citation type="submission" date="2022-11" db="UniProtKB">
        <authorList>
            <consortium name="WormBaseParasite"/>
        </authorList>
    </citation>
    <scope>IDENTIFICATION</scope>
</reference>
<dbReference type="Proteomes" id="UP000887576">
    <property type="component" value="Unplaced"/>
</dbReference>
<name>A0AC34R5M5_9BILA</name>
<sequence>MDSLLTTTLVRLACRESSRQSSLRGKSQKLHEAIYMNMDLLEAVQAQAIAAVVRIYAATDVRGDAVDLDGNTALHIAVKVTKIIIYSWDNI</sequence>